<feature type="domain" description="Major facilitator superfamily (MFS) profile" evidence="7">
    <location>
        <begin position="19"/>
        <end position="486"/>
    </location>
</feature>
<dbReference type="InterPro" id="IPR011701">
    <property type="entry name" value="MFS"/>
</dbReference>
<keyword evidence="9" id="KW-1185">Reference proteome</keyword>
<dbReference type="InterPro" id="IPR020846">
    <property type="entry name" value="MFS_dom"/>
</dbReference>
<feature type="transmembrane region" description="Helical" evidence="6">
    <location>
        <begin position="413"/>
        <end position="434"/>
    </location>
</feature>
<dbReference type="Gene3D" id="1.20.1250.20">
    <property type="entry name" value="MFS general substrate transporter like domains"/>
    <property type="match status" value="1"/>
</dbReference>
<evidence type="ECO:0000256" key="5">
    <source>
        <dbReference type="ARBA" id="ARBA00023251"/>
    </source>
</evidence>
<sequence>MTTTVPAAAEAADRRRWTALAVVLTATFMDLVDATIVNIAIPSIQRDTGATFSAVQWVTAGYALAFAIGLITGGRLGDIYGRKKLFLLGMGGFTVASALCGLAVSPGMLVGARVLQGAMAALMVPQVLAIIHVSFPARERGKVFGMFGAVIGLGAVCGPLIGALLTEGDLFGLAWRPIFLINLPVGIAGILLGRRFIGESKAPAALRLDLVGTALATVGLLLILYPLTQGRESGWPVWGFVSMAAGPLVLAVFVRYERAKTRKDGSPLVELSLFRVKTFAAGVGVQLTFGAASGLFFLVWTLHMQLGLGWGPLHAGLTGVPFSVACSAAAGMSVQKLVPRFGRKVLQAGALIMFSGALLYIWEAGHYGTALQSWQMAPAMVLLGGGMGLIVAPITNSVLSEVPAQHSGSASGIFNTTGQLGMAMGLGLSSVAFFEVVGGPGETGGAAAGAALGAGFIDATANALWWVSGGLVLVFGLLFLLPRRVRTQSAAAEVAEATSAAEAGAAVDETGKEQPVLVS</sequence>
<protein>
    <submittedName>
        <fullName evidence="8">MFS transporter</fullName>
    </submittedName>
</protein>
<evidence type="ECO:0000259" key="7">
    <source>
        <dbReference type="PROSITE" id="PS50850"/>
    </source>
</evidence>
<feature type="transmembrane region" description="Helical" evidence="6">
    <location>
        <begin position="20"/>
        <end position="42"/>
    </location>
</feature>
<feature type="transmembrane region" description="Helical" evidence="6">
    <location>
        <begin position="374"/>
        <end position="392"/>
    </location>
</feature>
<dbReference type="PANTHER" id="PTHR42718">
    <property type="entry name" value="MAJOR FACILITATOR SUPERFAMILY MULTIDRUG TRANSPORTER MFSC"/>
    <property type="match status" value="1"/>
</dbReference>
<feature type="transmembrane region" description="Helical" evidence="6">
    <location>
        <begin position="204"/>
        <end position="225"/>
    </location>
</feature>
<evidence type="ECO:0000256" key="4">
    <source>
        <dbReference type="ARBA" id="ARBA00023136"/>
    </source>
</evidence>
<name>A0ABY4M736_9ACTN</name>
<dbReference type="RefSeq" id="WP_248864033.1">
    <property type="nucleotide sequence ID" value="NZ_CP086322.1"/>
</dbReference>
<feature type="transmembrane region" description="Helical" evidence="6">
    <location>
        <begin position="85"/>
        <end position="104"/>
    </location>
</feature>
<reference evidence="8" key="1">
    <citation type="submission" date="2021-10" db="EMBL/GenBank/DDBJ databases">
        <title>Streptomyces nigrumlapis sp.nov.,an antimicrobial producing actinobacterium isolated from Black Gobi rocks.</title>
        <authorList>
            <person name="Wen Y."/>
            <person name="Zhang W."/>
            <person name="Liu X.G."/>
        </authorList>
    </citation>
    <scope>NUCLEOTIDE SEQUENCE</scope>
    <source>
        <strain evidence="8">ST13-2-2</strain>
    </source>
</reference>
<feature type="transmembrane region" description="Helical" evidence="6">
    <location>
        <begin position="345"/>
        <end position="362"/>
    </location>
</feature>
<evidence type="ECO:0000256" key="6">
    <source>
        <dbReference type="SAM" id="Phobius"/>
    </source>
</evidence>
<evidence type="ECO:0000256" key="3">
    <source>
        <dbReference type="ARBA" id="ARBA00022989"/>
    </source>
</evidence>
<accession>A0ABY4M736</accession>
<feature type="transmembrane region" description="Helical" evidence="6">
    <location>
        <begin position="54"/>
        <end position="73"/>
    </location>
</feature>
<dbReference type="Pfam" id="PF07690">
    <property type="entry name" value="MFS_1"/>
    <property type="match status" value="1"/>
</dbReference>
<evidence type="ECO:0000256" key="1">
    <source>
        <dbReference type="ARBA" id="ARBA00004651"/>
    </source>
</evidence>
<dbReference type="PRINTS" id="PR01036">
    <property type="entry name" value="TCRTETB"/>
</dbReference>
<gene>
    <name evidence="8" type="ORF">K9S39_16125</name>
</gene>
<evidence type="ECO:0000256" key="2">
    <source>
        <dbReference type="ARBA" id="ARBA00022692"/>
    </source>
</evidence>
<dbReference type="Gene3D" id="1.20.1720.10">
    <property type="entry name" value="Multidrug resistance protein D"/>
    <property type="match status" value="1"/>
</dbReference>
<dbReference type="PANTHER" id="PTHR42718:SF39">
    <property type="entry name" value="ACTINORHODIN TRANSPORTER-RELATED"/>
    <property type="match status" value="1"/>
</dbReference>
<dbReference type="SUPFAM" id="SSF103473">
    <property type="entry name" value="MFS general substrate transporter"/>
    <property type="match status" value="1"/>
</dbReference>
<keyword evidence="5" id="KW-0046">Antibiotic resistance</keyword>
<dbReference type="InterPro" id="IPR036259">
    <property type="entry name" value="MFS_trans_sf"/>
</dbReference>
<feature type="transmembrane region" description="Helical" evidence="6">
    <location>
        <begin position="173"/>
        <end position="192"/>
    </location>
</feature>
<keyword evidence="2 6" id="KW-0812">Transmembrane</keyword>
<feature type="transmembrane region" description="Helical" evidence="6">
    <location>
        <begin position="313"/>
        <end position="333"/>
    </location>
</feature>
<dbReference type="CDD" id="cd17321">
    <property type="entry name" value="MFS_MMR_MDR_like"/>
    <property type="match status" value="1"/>
</dbReference>
<dbReference type="EMBL" id="CP086322">
    <property type="protein sequence ID" value="UQA93167.1"/>
    <property type="molecule type" value="Genomic_DNA"/>
</dbReference>
<evidence type="ECO:0000313" key="9">
    <source>
        <dbReference type="Proteomes" id="UP000830115"/>
    </source>
</evidence>
<feature type="transmembrane region" description="Helical" evidence="6">
    <location>
        <begin position="143"/>
        <end position="161"/>
    </location>
</feature>
<organism evidence="8 9">
    <name type="scientific">Streptomyces halobius</name>
    <dbReference type="NCBI Taxonomy" id="2879846"/>
    <lineage>
        <taxon>Bacteria</taxon>
        <taxon>Bacillati</taxon>
        <taxon>Actinomycetota</taxon>
        <taxon>Actinomycetes</taxon>
        <taxon>Kitasatosporales</taxon>
        <taxon>Streptomycetaceae</taxon>
        <taxon>Streptomyces</taxon>
    </lineage>
</organism>
<feature type="transmembrane region" description="Helical" evidence="6">
    <location>
        <begin position="463"/>
        <end position="481"/>
    </location>
</feature>
<proteinExistence type="predicted"/>
<keyword evidence="4 6" id="KW-0472">Membrane</keyword>
<keyword evidence="3 6" id="KW-1133">Transmembrane helix</keyword>
<feature type="transmembrane region" description="Helical" evidence="6">
    <location>
        <begin position="110"/>
        <end position="131"/>
    </location>
</feature>
<dbReference type="PROSITE" id="PS50850">
    <property type="entry name" value="MFS"/>
    <property type="match status" value="1"/>
</dbReference>
<feature type="transmembrane region" description="Helical" evidence="6">
    <location>
        <begin position="278"/>
        <end position="301"/>
    </location>
</feature>
<evidence type="ECO:0000313" key="8">
    <source>
        <dbReference type="EMBL" id="UQA93167.1"/>
    </source>
</evidence>
<dbReference type="Proteomes" id="UP000830115">
    <property type="component" value="Chromosome"/>
</dbReference>
<feature type="transmembrane region" description="Helical" evidence="6">
    <location>
        <begin position="237"/>
        <end position="257"/>
    </location>
</feature>
<comment type="subcellular location">
    <subcellularLocation>
        <location evidence="1">Cell membrane</location>
        <topology evidence="1">Multi-pass membrane protein</topology>
    </subcellularLocation>
</comment>